<sequence length="328" mass="39017">MGELKSKHNNLRNAIIAFLVPLPSIFFYLSFLRHYSEPDHALSSVWSWCLHHPILLVNALFFLNINVLFWALGNLQSSHWMIDPYWMVIPVMLVYYYATHPSASYNLWRSRIVILLTTIWSLRLSHNYFRREKWQWGAREDWRFIDMRLRYGNQWWWVSFFAIYVAQQIFLMGISLPFYIIHTVEAPLRIWDFAAISVCLTGIIIAYYADTQLHEFVTENAELKARGKSVVPTLEKGLWMYSRHPNYFGEQLWWWGVGVFAWSLGHGWTFIGPLVNTLCLAYVTTLVEERMLKQPFRSEAYQKYQKTTSVWIPWFKSSSLEETKDKTN</sequence>
<dbReference type="EMBL" id="GISG01027071">
    <property type="protein sequence ID" value="MBA4619868.1"/>
    <property type="molecule type" value="Transcribed_RNA"/>
</dbReference>
<feature type="transmembrane region" description="Helical" evidence="1">
    <location>
        <begin position="12"/>
        <end position="32"/>
    </location>
</feature>
<keyword evidence="1" id="KW-0472">Membrane</keyword>
<dbReference type="InterPro" id="IPR010721">
    <property type="entry name" value="UstE-like"/>
</dbReference>
<evidence type="ECO:0000256" key="1">
    <source>
        <dbReference type="SAM" id="Phobius"/>
    </source>
</evidence>
<dbReference type="Pfam" id="PF06966">
    <property type="entry name" value="DUF1295"/>
    <property type="match status" value="1"/>
</dbReference>
<dbReference type="PROSITE" id="PS50244">
    <property type="entry name" value="S5A_REDUCTASE"/>
    <property type="match status" value="1"/>
</dbReference>
<accession>A0A7C9CQ01</accession>
<keyword evidence="1" id="KW-1133">Transmembrane helix</keyword>
<protein>
    <submittedName>
        <fullName evidence="2">Uncharacterized protein</fullName>
    </submittedName>
</protein>
<feature type="transmembrane region" description="Helical" evidence="1">
    <location>
        <begin position="252"/>
        <end position="283"/>
    </location>
</feature>
<proteinExistence type="predicted"/>
<reference evidence="2" key="2">
    <citation type="submission" date="2020-07" db="EMBL/GenBank/DDBJ databases">
        <authorList>
            <person name="Vera ALvarez R."/>
            <person name="Arias-Moreno D.M."/>
            <person name="Jimenez-Jacinto V."/>
            <person name="Jimenez-Bremont J.F."/>
            <person name="Swaminathan K."/>
            <person name="Moose S.P."/>
            <person name="Guerrero-Gonzalez M.L."/>
            <person name="Marino-Ramirez L."/>
            <person name="Landsman D."/>
            <person name="Rodriguez-Kessler M."/>
            <person name="Delgado-Sanchez P."/>
        </authorList>
    </citation>
    <scope>NUCLEOTIDE SEQUENCE</scope>
    <source>
        <tissue evidence="2">Cladode</tissue>
    </source>
</reference>
<dbReference type="AlphaFoldDB" id="A0A7C9CQ01"/>
<dbReference type="Gene3D" id="1.20.120.1630">
    <property type="match status" value="1"/>
</dbReference>
<feature type="transmembrane region" description="Helical" evidence="1">
    <location>
        <begin position="52"/>
        <end position="73"/>
    </location>
</feature>
<evidence type="ECO:0000313" key="2">
    <source>
        <dbReference type="EMBL" id="MBA4619868.1"/>
    </source>
</evidence>
<dbReference type="PANTHER" id="PTHR32251">
    <property type="entry name" value="3-OXO-5-ALPHA-STEROID 4-DEHYDROGENASE"/>
    <property type="match status" value="1"/>
</dbReference>
<feature type="transmembrane region" description="Helical" evidence="1">
    <location>
        <begin position="155"/>
        <end position="178"/>
    </location>
</feature>
<organism evidence="2">
    <name type="scientific">Opuntia streptacantha</name>
    <name type="common">Prickly pear cactus</name>
    <name type="synonym">Opuntia cardona</name>
    <dbReference type="NCBI Taxonomy" id="393608"/>
    <lineage>
        <taxon>Eukaryota</taxon>
        <taxon>Viridiplantae</taxon>
        <taxon>Streptophyta</taxon>
        <taxon>Embryophyta</taxon>
        <taxon>Tracheophyta</taxon>
        <taxon>Spermatophyta</taxon>
        <taxon>Magnoliopsida</taxon>
        <taxon>eudicotyledons</taxon>
        <taxon>Gunneridae</taxon>
        <taxon>Pentapetalae</taxon>
        <taxon>Caryophyllales</taxon>
        <taxon>Cactineae</taxon>
        <taxon>Cactaceae</taxon>
        <taxon>Opuntioideae</taxon>
        <taxon>Opuntia</taxon>
    </lineage>
</organism>
<dbReference type="GO" id="GO:0016020">
    <property type="term" value="C:membrane"/>
    <property type="evidence" value="ECO:0007669"/>
    <property type="project" value="TreeGrafter"/>
</dbReference>
<name>A0A7C9CQ01_OPUST</name>
<dbReference type="PANTHER" id="PTHR32251:SF23">
    <property type="entry name" value="3-OXO-5-ALPHA-STEROID 4-DEHYDROGENASE (DUF1295)"/>
    <property type="match status" value="1"/>
</dbReference>
<feature type="transmembrane region" description="Helical" evidence="1">
    <location>
        <begin position="80"/>
        <end position="98"/>
    </location>
</feature>
<reference evidence="2" key="1">
    <citation type="journal article" date="2013" name="J. Plant Res.">
        <title>Effect of fungi and light on seed germination of three Opuntia species from semiarid lands of central Mexico.</title>
        <authorList>
            <person name="Delgado-Sanchez P."/>
            <person name="Jimenez-Bremont J.F."/>
            <person name="Guerrero-Gonzalez Mde L."/>
            <person name="Flores J."/>
        </authorList>
    </citation>
    <scope>NUCLEOTIDE SEQUENCE</scope>
    <source>
        <tissue evidence="2">Cladode</tissue>
    </source>
</reference>
<keyword evidence="1" id="KW-0812">Transmembrane</keyword>
<feature type="transmembrane region" description="Helical" evidence="1">
    <location>
        <begin position="190"/>
        <end position="209"/>
    </location>
</feature>